<proteinExistence type="predicted"/>
<feature type="domain" description="CBM21" evidence="2">
    <location>
        <begin position="190"/>
        <end position="292"/>
    </location>
</feature>
<dbReference type="EMBL" id="CAJVCH010136400">
    <property type="protein sequence ID" value="CAG7726506.1"/>
    <property type="molecule type" value="Genomic_DNA"/>
</dbReference>
<dbReference type="PANTHER" id="PTHR12307:SF36">
    <property type="entry name" value="GLYCOGEN-BINDING SUBUNIT 76A"/>
    <property type="match status" value="1"/>
</dbReference>
<dbReference type="InterPro" id="IPR005036">
    <property type="entry name" value="CBM21_dom"/>
</dbReference>
<gene>
    <name evidence="3" type="ORF">AFUS01_LOCUS15416</name>
</gene>
<evidence type="ECO:0000313" key="4">
    <source>
        <dbReference type="Proteomes" id="UP000708208"/>
    </source>
</evidence>
<protein>
    <recommendedName>
        <fullName evidence="2">CBM21 domain-containing protein</fullName>
    </recommendedName>
</protein>
<feature type="compositionally biased region" description="Polar residues" evidence="1">
    <location>
        <begin position="1"/>
        <end position="24"/>
    </location>
</feature>
<dbReference type="Proteomes" id="UP000708208">
    <property type="component" value="Unassembled WGS sequence"/>
</dbReference>
<dbReference type="GO" id="GO:0005979">
    <property type="term" value="P:regulation of glycogen biosynthetic process"/>
    <property type="evidence" value="ECO:0007669"/>
    <property type="project" value="TreeGrafter"/>
</dbReference>
<feature type="region of interest" description="Disordered" evidence="1">
    <location>
        <begin position="1"/>
        <end position="26"/>
    </location>
</feature>
<evidence type="ECO:0000259" key="2">
    <source>
        <dbReference type="PROSITE" id="PS51159"/>
    </source>
</evidence>
<comment type="caution">
    <text evidence="3">The sequence shown here is derived from an EMBL/GenBank/DDBJ whole genome shotgun (WGS) entry which is preliminary data.</text>
</comment>
<dbReference type="PANTHER" id="PTHR12307">
    <property type="entry name" value="PROTEIN PHOSPHATASE 1 REGULATORY SUBUNIT"/>
    <property type="match status" value="1"/>
</dbReference>
<accession>A0A8J2KJF9</accession>
<dbReference type="GO" id="GO:2001069">
    <property type="term" value="F:glycogen binding"/>
    <property type="evidence" value="ECO:0007669"/>
    <property type="project" value="TreeGrafter"/>
</dbReference>
<dbReference type="GO" id="GO:0008157">
    <property type="term" value="F:protein phosphatase 1 binding"/>
    <property type="evidence" value="ECO:0007669"/>
    <property type="project" value="TreeGrafter"/>
</dbReference>
<dbReference type="OrthoDB" id="8942186at2759"/>
<keyword evidence="4" id="KW-1185">Reference proteome</keyword>
<dbReference type="GO" id="GO:0000164">
    <property type="term" value="C:protein phosphatase type 1 complex"/>
    <property type="evidence" value="ECO:0007669"/>
    <property type="project" value="TreeGrafter"/>
</dbReference>
<dbReference type="AlphaFoldDB" id="A0A8J2KJF9"/>
<evidence type="ECO:0000313" key="3">
    <source>
        <dbReference type="EMBL" id="CAG7726506.1"/>
    </source>
</evidence>
<organism evidence="3 4">
    <name type="scientific">Allacma fusca</name>
    <dbReference type="NCBI Taxonomy" id="39272"/>
    <lineage>
        <taxon>Eukaryota</taxon>
        <taxon>Metazoa</taxon>
        <taxon>Ecdysozoa</taxon>
        <taxon>Arthropoda</taxon>
        <taxon>Hexapoda</taxon>
        <taxon>Collembola</taxon>
        <taxon>Symphypleona</taxon>
        <taxon>Sminthuridae</taxon>
        <taxon>Allacma</taxon>
    </lineage>
</organism>
<name>A0A8J2KJF9_9HEXA</name>
<dbReference type="PROSITE" id="PS51159">
    <property type="entry name" value="CBM21"/>
    <property type="match status" value="1"/>
</dbReference>
<dbReference type="InterPro" id="IPR050782">
    <property type="entry name" value="PP1_regulatory_subunit_3"/>
</dbReference>
<feature type="compositionally biased region" description="Polar residues" evidence="1">
    <location>
        <begin position="41"/>
        <end position="57"/>
    </location>
</feature>
<dbReference type="Pfam" id="PF03370">
    <property type="entry name" value="CBM_21"/>
    <property type="match status" value="1"/>
</dbReference>
<feature type="region of interest" description="Disordered" evidence="1">
    <location>
        <begin position="41"/>
        <end position="76"/>
    </location>
</feature>
<reference evidence="3" key="1">
    <citation type="submission" date="2021-06" db="EMBL/GenBank/DDBJ databases">
        <authorList>
            <person name="Hodson N. C."/>
            <person name="Mongue J. A."/>
            <person name="Jaron S. K."/>
        </authorList>
    </citation>
    <scope>NUCLEOTIDE SEQUENCE</scope>
</reference>
<evidence type="ECO:0000256" key="1">
    <source>
        <dbReference type="SAM" id="MobiDB-lite"/>
    </source>
</evidence>
<sequence>METLSSSNEQLQYNHTNSIETSLTEPAPSFGLNWRNHHVNSATGGSAGTPTINNNCKLNHDTSLTSSSSDDDENEFIEKRSRLKKCSSLKTSKATSENTSNVKISKKIVRFADVLGLDLERVKTFMDEIPRVPMSAFKDLTLASESNNTFSSSQLVHNSTQSQQIKPSNPIEDRIILPNFHQPFTQANFYQQLHEKRVMLETAYSDNSSYIIGTVRVVNVGFEKTVYIRYSQDDWLSWQEIEATYNSACHDVTTDKFNFTLYMNNRLSFAVRYVCNGQEFWDSNSGANYSFNSIPNAVPSYNHVYNQVHW</sequence>